<reference evidence="6" key="2">
    <citation type="submission" date="2025-09" db="UniProtKB">
        <authorList>
            <consortium name="Ensembl"/>
        </authorList>
    </citation>
    <scope>IDENTIFICATION</scope>
</reference>
<dbReference type="GeneTree" id="ENSGT00940000158268"/>
<dbReference type="Gene3D" id="4.10.740.10">
    <property type="entry name" value="Coagulation Factor IX"/>
    <property type="match status" value="1"/>
</dbReference>
<dbReference type="PRINTS" id="PR00001">
    <property type="entry name" value="GLABLOOD"/>
</dbReference>
<dbReference type="PROSITE" id="PS50998">
    <property type="entry name" value="GLA_2"/>
    <property type="match status" value="1"/>
</dbReference>
<evidence type="ECO:0000256" key="3">
    <source>
        <dbReference type="SAM" id="Phobius"/>
    </source>
</evidence>
<protein>
    <submittedName>
        <fullName evidence="6">Proline rich Gla (G-carboxyglutamic acid) 2</fullName>
    </submittedName>
</protein>
<feature type="transmembrane region" description="Helical" evidence="3">
    <location>
        <begin position="106"/>
        <end position="128"/>
    </location>
</feature>
<keyword evidence="1" id="KW-1015">Disulfide bond</keyword>
<dbReference type="STRING" id="30732.ENSOMEP00000029718"/>
<keyword evidence="3" id="KW-0472">Membrane</keyword>
<dbReference type="SUPFAM" id="SSF57630">
    <property type="entry name" value="GLA-domain"/>
    <property type="match status" value="1"/>
</dbReference>
<dbReference type="AlphaFoldDB" id="A0A3B3DHX5"/>
<sequence>KSLLLLLCWRPCLLQSEQICSIRVLRSRWSCRSVVLDEQSAASFLSRHLLRNSFDFELLVQGNLDRECIQEICSYEEAREIFEDDLQGLDFWDSYSSLSRVDVSGLVAGVLGALVCAVIATILGVYFYKSKKKKERRGARPPVRMEGDGGPVPEGVPLAEIIPPPLPSYGEALRHSGHYDGPPPSYSG</sequence>
<name>A0A3B3DHX5_ORYME</name>
<reference evidence="6" key="1">
    <citation type="submission" date="2025-08" db="UniProtKB">
        <authorList>
            <consortium name="Ensembl"/>
        </authorList>
    </citation>
    <scope>IDENTIFICATION</scope>
</reference>
<evidence type="ECO:0000256" key="4">
    <source>
        <dbReference type="SAM" id="SignalP"/>
    </source>
</evidence>
<feature type="chain" id="PRO_5017334795" evidence="4">
    <location>
        <begin position="17"/>
        <end position="188"/>
    </location>
</feature>
<keyword evidence="4" id="KW-0732">Signal</keyword>
<dbReference type="Pfam" id="PF00594">
    <property type="entry name" value="Gla"/>
    <property type="match status" value="1"/>
</dbReference>
<proteinExistence type="predicted"/>
<evidence type="ECO:0000313" key="6">
    <source>
        <dbReference type="Ensembl" id="ENSOMEP00000029718.1"/>
    </source>
</evidence>
<dbReference type="PANTHER" id="PTHR24278">
    <property type="entry name" value="COAGULATION FACTOR"/>
    <property type="match status" value="1"/>
</dbReference>
<keyword evidence="3" id="KW-1133">Transmembrane helix</keyword>
<keyword evidence="3" id="KW-0812">Transmembrane</keyword>
<dbReference type="Ensembl" id="ENSOMET00000019462.1">
    <property type="protein sequence ID" value="ENSOMEP00000029718.1"/>
    <property type="gene ID" value="ENSOMEG00000013543.1"/>
</dbReference>
<feature type="domain" description="Gla" evidence="5">
    <location>
        <begin position="51"/>
        <end position="97"/>
    </location>
</feature>
<dbReference type="GO" id="GO:0005886">
    <property type="term" value="C:plasma membrane"/>
    <property type="evidence" value="ECO:0007669"/>
    <property type="project" value="TreeGrafter"/>
</dbReference>
<accession>A0A3B3DHX5</accession>
<dbReference type="GO" id="GO:0005615">
    <property type="term" value="C:extracellular space"/>
    <property type="evidence" value="ECO:0007669"/>
    <property type="project" value="TreeGrafter"/>
</dbReference>
<dbReference type="InterPro" id="IPR000294">
    <property type="entry name" value="GLA_domain"/>
</dbReference>
<dbReference type="InterPro" id="IPR017857">
    <property type="entry name" value="Coagulation_fac-like_Gla_dom"/>
</dbReference>
<feature type="region of interest" description="Disordered" evidence="2">
    <location>
        <begin position="137"/>
        <end position="188"/>
    </location>
</feature>
<dbReference type="SMART" id="SM00069">
    <property type="entry name" value="GLA"/>
    <property type="match status" value="1"/>
</dbReference>
<dbReference type="InterPro" id="IPR050442">
    <property type="entry name" value="Peptidase_S1_coag_factors"/>
</dbReference>
<keyword evidence="7" id="KW-1185">Reference proteome</keyword>
<evidence type="ECO:0000313" key="7">
    <source>
        <dbReference type="Proteomes" id="UP000261560"/>
    </source>
</evidence>
<evidence type="ECO:0000259" key="5">
    <source>
        <dbReference type="PROSITE" id="PS50998"/>
    </source>
</evidence>
<evidence type="ECO:0000256" key="2">
    <source>
        <dbReference type="SAM" id="MobiDB-lite"/>
    </source>
</evidence>
<organism evidence="6 7">
    <name type="scientific">Oryzias melastigma</name>
    <name type="common">Marine medaka</name>
    <dbReference type="NCBI Taxonomy" id="30732"/>
    <lineage>
        <taxon>Eukaryota</taxon>
        <taxon>Metazoa</taxon>
        <taxon>Chordata</taxon>
        <taxon>Craniata</taxon>
        <taxon>Vertebrata</taxon>
        <taxon>Euteleostomi</taxon>
        <taxon>Actinopterygii</taxon>
        <taxon>Neopterygii</taxon>
        <taxon>Teleostei</taxon>
        <taxon>Neoteleostei</taxon>
        <taxon>Acanthomorphata</taxon>
        <taxon>Ovalentaria</taxon>
        <taxon>Atherinomorphae</taxon>
        <taxon>Beloniformes</taxon>
        <taxon>Adrianichthyidae</taxon>
        <taxon>Oryziinae</taxon>
        <taxon>Oryzias</taxon>
    </lineage>
</organism>
<evidence type="ECO:0000256" key="1">
    <source>
        <dbReference type="ARBA" id="ARBA00023157"/>
    </source>
</evidence>
<dbReference type="FunFam" id="4.10.740.10:FF:000001">
    <property type="entry name" value="vitamin K-dependent protein S"/>
    <property type="match status" value="1"/>
</dbReference>
<dbReference type="GO" id="GO:0005509">
    <property type="term" value="F:calcium ion binding"/>
    <property type="evidence" value="ECO:0007669"/>
    <property type="project" value="InterPro"/>
</dbReference>
<dbReference type="PaxDb" id="30732-ENSOMEP00000029718"/>
<feature type="signal peptide" evidence="4">
    <location>
        <begin position="1"/>
        <end position="16"/>
    </location>
</feature>
<dbReference type="PANTHER" id="PTHR24278:SF38">
    <property type="entry name" value="TRANSMEMBRANE GAMMA-CARBOXYGLUTAMIC ACID PROTEIN 4"/>
    <property type="match status" value="1"/>
</dbReference>
<dbReference type="InterPro" id="IPR035972">
    <property type="entry name" value="GLA-like_dom_SF"/>
</dbReference>
<dbReference type="OMA" id="IYCYKAK"/>
<dbReference type="Proteomes" id="UP000261560">
    <property type="component" value="Unplaced"/>
</dbReference>